<feature type="domain" description="Class II aldolase/adducin N-terminal" evidence="2">
    <location>
        <begin position="72"/>
        <end position="255"/>
    </location>
</feature>
<proteinExistence type="predicted"/>
<feature type="compositionally biased region" description="Low complexity" evidence="1">
    <location>
        <begin position="15"/>
        <end position="28"/>
    </location>
</feature>
<dbReference type="Pfam" id="PF00596">
    <property type="entry name" value="Aldolase_II"/>
    <property type="match status" value="1"/>
</dbReference>
<dbReference type="NCBIfam" id="NF004855">
    <property type="entry name" value="PRK06208.1"/>
    <property type="match status" value="1"/>
</dbReference>
<dbReference type="Proteomes" id="UP000184356">
    <property type="component" value="Unassembled WGS sequence"/>
</dbReference>
<dbReference type="PANTHER" id="PTHR10672">
    <property type="entry name" value="ADDUCIN"/>
    <property type="match status" value="1"/>
</dbReference>
<accession>A0A1L9TES3</accession>
<evidence type="ECO:0000256" key="1">
    <source>
        <dbReference type="SAM" id="MobiDB-lite"/>
    </source>
</evidence>
<dbReference type="VEuPathDB" id="FungiDB:ASPSYDRAFT_152828"/>
<dbReference type="GO" id="GO:0051015">
    <property type="term" value="F:actin filament binding"/>
    <property type="evidence" value="ECO:0007669"/>
    <property type="project" value="TreeGrafter"/>
</dbReference>
<dbReference type="PANTHER" id="PTHR10672:SF40">
    <property type="entry name" value="CLASS II ALDOLASE_ADDUCIN DOMAIN PROTEIN (AFU_ORTHOLOGUE AFUA_3G09800)"/>
    <property type="match status" value="1"/>
</dbReference>
<dbReference type="RefSeq" id="XP_040701732.1">
    <property type="nucleotide sequence ID" value="XM_040842237.1"/>
</dbReference>
<dbReference type="AlphaFoldDB" id="A0A1L9TES3"/>
<dbReference type="Gene3D" id="3.40.225.10">
    <property type="entry name" value="Class II aldolase/adducin N-terminal domain"/>
    <property type="match status" value="1"/>
</dbReference>
<dbReference type="OrthoDB" id="3238794at2759"/>
<protein>
    <recommendedName>
        <fullName evidence="2">Class II aldolase/adducin N-terminal domain-containing protein</fullName>
    </recommendedName>
</protein>
<evidence type="ECO:0000259" key="2">
    <source>
        <dbReference type="SMART" id="SM01007"/>
    </source>
</evidence>
<keyword evidence="4" id="KW-1185">Reference proteome</keyword>
<sequence length="309" mass="34011">MSTTTLTATQPRVVTTQDTNTSTNSNINDTIPKAENDPAFQALARGDRNGRVKLRGIPTFTDPMAKRQWIREHMAGAFRFFGKQGYGEGVSGHISVRDPILPDHFWMNPFAMHFSLIRASDLVLVDSAGYVVEGGNQDMINEAGFMIHSEVHRARPEVMAVAHTHGVYGKTWSSFGRNIEMLTQDACNFYGKVSVYEEHGGIALAQDEGRAIARALGRENIAAILMNHGLITVGSTVDEAAFLFYSLDKVCHSQLMAEAAAANGVPKRIISDEVAQFTADSVQTPNNFYLEFQPEFNLIVKESNGEVLQ</sequence>
<dbReference type="SUPFAM" id="SSF53639">
    <property type="entry name" value="AraD/HMP-PK domain-like"/>
    <property type="match status" value="1"/>
</dbReference>
<dbReference type="FunFam" id="3.40.225.10:FF:000009">
    <property type="entry name" value="Class II aldolase/adducin N-terminal"/>
    <property type="match status" value="1"/>
</dbReference>
<dbReference type="STRING" id="1036612.A0A1L9TES3"/>
<dbReference type="InterPro" id="IPR036409">
    <property type="entry name" value="Aldolase_II/adducin_N_sf"/>
</dbReference>
<dbReference type="InterPro" id="IPR001303">
    <property type="entry name" value="Aldolase_II/adducin_N"/>
</dbReference>
<gene>
    <name evidence="3" type="ORF">ASPSYDRAFT_152828</name>
</gene>
<feature type="compositionally biased region" description="Polar residues" evidence="1">
    <location>
        <begin position="1"/>
        <end position="14"/>
    </location>
</feature>
<dbReference type="GeneID" id="63758310"/>
<reference evidence="4" key="1">
    <citation type="journal article" date="2017" name="Genome Biol.">
        <title>Comparative genomics reveals high biological diversity and specific adaptations in the industrially and medically important fungal genus Aspergillus.</title>
        <authorList>
            <person name="de Vries R.P."/>
            <person name="Riley R."/>
            <person name="Wiebenga A."/>
            <person name="Aguilar-Osorio G."/>
            <person name="Amillis S."/>
            <person name="Uchima C.A."/>
            <person name="Anderluh G."/>
            <person name="Asadollahi M."/>
            <person name="Askin M."/>
            <person name="Barry K."/>
            <person name="Battaglia E."/>
            <person name="Bayram O."/>
            <person name="Benocci T."/>
            <person name="Braus-Stromeyer S.A."/>
            <person name="Caldana C."/>
            <person name="Canovas D."/>
            <person name="Cerqueira G.C."/>
            <person name="Chen F."/>
            <person name="Chen W."/>
            <person name="Choi C."/>
            <person name="Clum A."/>
            <person name="Dos Santos R.A."/>
            <person name="Damasio A.R."/>
            <person name="Diallinas G."/>
            <person name="Emri T."/>
            <person name="Fekete E."/>
            <person name="Flipphi M."/>
            <person name="Freyberg S."/>
            <person name="Gallo A."/>
            <person name="Gournas C."/>
            <person name="Habgood R."/>
            <person name="Hainaut M."/>
            <person name="Harispe M.L."/>
            <person name="Henrissat B."/>
            <person name="Hilden K.S."/>
            <person name="Hope R."/>
            <person name="Hossain A."/>
            <person name="Karabika E."/>
            <person name="Karaffa L."/>
            <person name="Karanyi Z."/>
            <person name="Krasevec N."/>
            <person name="Kuo A."/>
            <person name="Kusch H."/>
            <person name="LaButti K."/>
            <person name="Lagendijk E.L."/>
            <person name="Lapidus A."/>
            <person name="Levasseur A."/>
            <person name="Lindquist E."/>
            <person name="Lipzen A."/>
            <person name="Logrieco A.F."/>
            <person name="MacCabe A."/>
            <person name="Maekelae M.R."/>
            <person name="Malavazi I."/>
            <person name="Melin P."/>
            <person name="Meyer V."/>
            <person name="Mielnichuk N."/>
            <person name="Miskei M."/>
            <person name="Molnar A.P."/>
            <person name="Mule G."/>
            <person name="Ngan C.Y."/>
            <person name="Orejas M."/>
            <person name="Orosz E."/>
            <person name="Ouedraogo J.P."/>
            <person name="Overkamp K.M."/>
            <person name="Park H.-S."/>
            <person name="Perrone G."/>
            <person name="Piumi F."/>
            <person name="Punt P.J."/>
            <person name="Ram A.F."/>
            <person name="Ramon A."/>
            <person name="Rauscher S."/>
            <person name="Record E."/>
            <person name="Riano-Pachon D.M."/>
            <person name="Robert V."/>
            <person name="Roehrig J."/>
            <person name="Ruller R."/>
            <person name="Salamov A."/>
            <person name="Salih N.S."/>
            <person name="Samson R.A."/>
            <person name="Sandor E."/>
            <person name="Sanguinetti M."/>
            <person name="Schuetze T."/>
            <person name="Sepcic K."/>
            <person name="Shelest E."/>
            <person name="Sherlock G."/>
            <person name="Sophianopoulou V."/>
            <person name="Squina F.M."/>
            <person name="Sun H."/>
            <person name="Susca A."/>
            <person name="Todd R.B."/>
            <person name="Tsang A."/>
            <person name="Unkles S.E."/>
            <person name="van de Wiele N."/>
            <person name="van Rossen-Uffink D."/>
            <person name="Oliveira J.V."/>
            <person name="Vesth T.C."/>
            <person name="Visser J."/>
            <person name="Yu J.-H."/>
            <person name="Zhou M."/>
            <person name="Andersen M.R."/>
            <person name="Archer D.B."/>
            <person name="Baker S.E."/>
            <person name="Benoit I."/>
            <person name="Brakhage A.A."/>
            <person name="Braus G.H."/>
            <person name="Fischer R."/>
            <person name="Frisvad J.C."/>
            <person name="Goldman G.H."/>
            <person name="Houbraken J."/>
            <person name="Oakley B."/>
            <person name="Pocsi I."/>
            <person name="Scazzocchio C."/>
            <person name="Seiboth B."/>
            <person name="vanKuyk P.A."/>
            <person name="Wortman J."/>
            <person name="Dyer P.S."/>
            <person name="Grigoriev I.V."/>
        </authorList>
    </citation>
    <scope>NUCLEOTIDE SEQUENCE [LARGE SCALE GENOMIC DNA]</scope>
    <source>
        <strain evidence="4">CBS 593.65</strain>
    </source>
</reference>
<evidence type="ECO:0000313" key="4">
    <source>
        <dbReference type="Proteomes" id="UP000184356"/>
    </source>
</evidence>
<dbReference type="InterPro" id="IPR051017">
    <property type="entry name" value="Aldolase-II_Adducin_sf"/>
</dbReference>
<dbReference type="EMBL" id="KV878587">
    <property type="protein sequence ID" value="OJJ57926.1"/>
    <property type="molecule type" value="Genomic_DNA"/>
</dbReference>
<dbReference type="GO" id="GO:0005856">
    <property type="term" value="C:cytoskeleton"/>
    <property type="evidence" value="ECO:0007669"/>
    <property type="project" value="TreeGrafter"/>
</dbReference>
<feature type="region of interest" description="Disordered" evidence="1">
    <location>
        <begin position="1"/>
        <end position="28"/>
    </location>
</feature>
<name>A0A1L9TES3_9EURO</name>
<dbReference type="SMART" id="SM01007">
    <property type="entry name" value="Aldolase_II"/>
    <property type="match status" value="1"/>
</dbReference>
<evidence type="ECO:0000313" key="3">
    <source>
        <dbReference type="EMBL" id="OJJ57926.1"/>
    </source>
</evidence>
<organism evidence="3 4">
    <name type="scientific">Aspergillus sydowii CBS 593.65</name>
    <dbReference type="NCBI Taxonomy" id="1036612"/>
    <lineage>
        <taxon>Eukaryota</taxon>
        <taxon>Fungi</taxon>
        <taxon>Dikarya</taxon>
        <taxon>Ascomycota</taxon>
        <taxon>Pezizomycotina</taxon>
        <taxon>Eurotiomycetes</taxon>
        <taxon>Eurotiomycetidae</taxon>
        <taxon>Eurotiales</taxon>
        <taxon>Aspergillaceae</taxon>
        <taxon>Aspergillus</taxon>
        <taxon>Aspergillus subgen. Nidulantes</taxon>
    </lineage>
</organism>